<dbReference type="HAMAP" id="MF_00361">
    <property type="entry name" value="NAD_kinase"/>
    <property type="match status" value="1"/>
</dbReference>
<keyword evidence="4 6" id="KW-0520">NAD</keyword>
<dbReference type="EC" id="2.7.1.23" evidence="6"/>
<comment type="function">
    <text evidence="6">Involved in the regulation of the intracellular balance of NAD and NADP, and is a key enzyme in the biosynthesis of NADP. Catalyzes specifically the phosphorylation on 2'-hydroxyl of the adenosine moiety of NAD to yield NADP.</text>
</comment>
<evidence type="ECO:0000313" key="7">
    <source>
        <dbReference type="EMBL" id="AWB68195.1"/>
    </source>
</evidence>
<evidence type="ECO:0000256" key="1">
    <source>
        <dbReference type="ARBA" id="ARBA00022679"/>
    </source>
</evidence>
<organism evidence="7 8">
    <name type="scientific">Saccharobesus litoralis</name>
    <dbReference type="NCBI Taxonomy" id="2172099"/>
    <lineage>
        <taxon>Bacteria</taxon>
        <taxon>Pseudomonadati</taxon>
        <taxon>Pseudomonadota</taxon>
        <taxon>Gammaproteobacteria</taxon>
        <taxon>Alteromonadales</taxon>
        <taxon>Alteromonadaceae</taxon>
        <taxon>Saccharobesus</taxon>
    </lineage>
</organism>
<feature type="binding site" evidence="6">
    <location>
        <position position="171"/>
    </location>
    <ligand>
        <name>NAD(+)</name>
        <dbReference type="ChEBI" id="CHEBI:57540"/>
    </ligand>
</feature>
<dbReference type="Proteomes" id="UP000244441">
    <property type="component" value="Chromosome"/>
</dbReference>
<dbReference type="GO" id="GO:0005524">
    <property type="term" value="F:ATP binding"/>
    <property type="evidence" value="ECO:0007669"/>
    <property type="project" value="UniProtKB-KW"/>
</dbReference>
<evidence type="ECO:0000256" key="5">
    <source>
        <dbReference type="ARBA" id="ARBA00047925"/>
    </source>
</evidence>
<keyword evidence="1 6" id="KW-0808">Transferase</keyword>
<feature type="binding site" evidence="6">
    <location>
        <begin position="143"/>
        <end position="144"/>
    </location>
    <ligand>
        <name>NAD(+)</name>
        <dbReference type="ChEBI" id="CHEBI:57540"/>
    </ligand>
</feature>
<sequence>MNSKFSTVGLVGKANQASSETYMRLREFLTQRGIEVKVAPGRQCDDEQARQEQLIELGQACDLVIVVGGDGNMLGAARAFSKSQTPVIGVNRGNLGFLTDLNPDAFETTLSRVLMGDYRSEKRFLLDVTCKSANGFVSSSAVNEAVLHSGQVAQMIEFEVYINDNFMFSQRADGLIVCTPTGSTAYSLSAGGPILTPDLEVLCLQPMFPHSLSHRPIVVDANSCIRLVISKPQNSMTVTCDGHNAMPLAKGDEIRIKKQEEKLTLLHPKDYSYYNVIRRKLNWGSKLY</sequence>
<dbReference type="NCBIfam" id="NF002306">
    <property type="entry name" value="PRK01231.1"/>
    <property type="match status" value="1"/>
</dbReference>
<gene>
    <name evidence="6" type="primary">nadK</name>
    <name evidence="7" type="ORF">C2869_18040</name>
</gene>
<dbReference type="Pfam" id="PF01513">
    <property type="entry name" value="NAD_kinase"/>
    <property type="match status" value="1"/>
</dbReference>
<dbReference type="AlphaFoldDB" id="A0A2S0VVH4"/>
<dbReference type="Gene3D" id="2.60.200.30">
    <property type="entry name" value="Probable inorganic polyphosphate/atp-NAD kinase, domain 2"/>
    <property type="match status" value="1"/>
</dbReference>
<keyword evidence="3 6" id="KW-0521">NADP</keyword>
<keyword evidence="6" id="KW-0963">Cytoplasm</keyword>
<comment type="caution">
    <text evidence="6">Lacks conserved residue(s) required for the propagation of feature annotation.</text>
</comment>
<keyword evidence="6" id="KW-0067">ATP-binding</keyword>
<dbReference type="PANTHER" id="PTHR20275">
    <property type="entry name" value="NAD KINASE"/>
    <property type="match status" value="1"/>
</dbReference>
<comment type="catalytic activity">
    <reaction evidence="5 6">
        <text>NAD(+) + ATP = ADP + NADP(+) + H(+)</text>
        <dbReference type="Rhea" id="RHEA:18629"/>
        <dbReference type="ChEBI" id="CHEBI:15378"/>
        <dbReference type="ChEBI" id="CHEBI:30616"/>
        <dbReference type="ChEBI" id="CHEBI:57540"/>
        <dbReference type="ChEBI" id="CHEBI:58349"/>
        <dbReference type="ChEBI" id="CHEBI:456216"/>
        <dbReference type="EC" id="2.7.1.23"/>
    </reaction>
</comment>
<dbReference type="GO" id="GO:0051287">
    <property type="term" value="F:NAD binding"/>
    <property type="evidence" value="ECO:0007669"/>
    <property type="project" value="UniProtKB-ARBA"/>
</dbReference>
<feature type="binding site" evidence="6">
    <location>
        <position position="173"/>
    </location>
    <ligand>
        <name>NAD(+)</name>
        <dbReference type="ChEBI" id="CHEBI:57540"/>
    </ligand>
</feature>
<evidence type="ECO:0000256" key="4">
    <source>
        <dbReference type="ARBA" id="ARBA00023027"/>
    </source>
</evidence>
<accession>A0A2S0VVH4</accession>
<evidence type="ECO:0000256" key="6">
    <source>
        <dbReference type="HAMAP-Rule" id="MF_00361"/>
    </source>
</evidence>
<feature type="active site" description="Proton acceptor" evidence="6">
    <location>
        <position position="70"/>
    </location>
</feature>
<dbReference type="GO" id="GO:0019674">
    <property type="term" value="P:NAD+ metabolic process"/>
    <property type="evidence" value="ECO:0007669"/>
    <property type="project" value="InterPro"/>
</dbReference>
<reference evidence="7 8" key="1">
    <citation type="submission" date="2018-01" db="EMBL/GenBank/DDBJ databases">
        <title>Genome sequence of a Cantenovulum-like bacteria.</title>
        <authorList>
            <person name="Tan W.R."/>
            <person name="Lau N.-S."/>
            <person name="Go F."/>
            <person name="Amirul A.-A.A."/>
        </authorList>
    </citation>
    <scope>NUCLEOTIDE SEQUENCE [LARGE SCALE GENOMIC DNA]</scope>
    <source>
        <strain evidence="7 8">CCB-QB4</strain>
    </source>
</reference>
<dbReference type="SUPFAM" id="SSF111331">
    <property type="entry name" value="NAD kinase/diacylglycerol kinase-like"/>
    <property type="match status" value="1"/>
</dbReference>
<evidence type="ECO:0000313" key="8">
    <source>
        <dbReference type="Proteomes" id="UP000244441"/>
    </source>
</evidence>
<dbReference type="InterPro" id="IPR017438">
    <property type="entry name" value="ATP-NAD_kinase_N"/>
</dbReference>
<keyword evidence="6" id="KW-0547">Nucleotide-binding</keyword>
<dbReference type="GO" id="GO:0003951">
    <property type="term" value="F:NAD+ kinase activity"/>
    <property type="evidence" value="ECO:0007669"/>
    <property type="project" value="UniProtKB-UniRule"/>
</dbReference>
<dbReference type="PANTHER" id="PTHR20275:SF0">
    <property type="entry name" value="NAD KINASE"/>
    <property type="match status" value="1"/>
</dbReference>
<feature type="binding site" evidence="6">
    <location>
        <begin position="70"/>
        <end position="71"/>
    </location>
    <ligand>
        <name>NAD(+)</name>
        <dbReference type="ChEBI" id="CHEBI:57540"/>
    </ligand>
</feature>
<proteinExistence type="inferred from homology"/>
<dbReference type="OrthoDB" id="9774737at2"/>
<dbReference type="InterPro" id="IPR017437">
    <property type="entry name" value="ATP-NAD_kinase_PpnK-typ_C"/>
</dbReference>
<dbReference type="GO" id="GO:0006741">
    <property type="term" value="P:NADP+ biosynthetic process"/>
    <property type="evidence" value="ECO:0007669"/>
    <property type="project" value="UniProtKB-UniRule"/>
</dbReference>
<evidence type="ECO:0000256" key="2">
    <source>
        <dbReference type="ARBA" id="ARBA00022777"/>
    </source>
</evidence>
<name>A0A2S0VVH4_9ALTE</name>
<dbReference type="GO" id="GO:0046872">
    <property type="term" value="F:metal ion binding"/>
    <property type="evidence" value="ECO:0007669"/>
    <property type="project" value="UniProtKB-UniRule"/>
</dbReference>
<comment type="similarity">
    <text evidence="6">Belongs to the NAD kinase family.</text>
</comment>
<dbReference type="RefSeq" id="WP_108604259.1">
    <property type="nucleotide sequence ID" value="NZ_CP026604.1"/>
</dbReference>
<protein>
    <recommendedName>
        <fullName evidence="6">NAD kinase</fullName>
        <ecNumber evidence="6">2.7.1.23</ecNumber>
    </recommendedName>
    <alternativeName>
        <fullName evidence="6">ATP-dependent NAD kinase</fullName>
    </alternativeName>
</protein>
<dbReference type="Gene3D" id="3.40.50.10330">
    <property type="entry name" value="Probable inorganic polyphosphate/atp-NAD kinase, domain 1"/>
    <property type="match status" value="1"/>
</dbReference>
<dbReference type="NCBIfam" id="NF002893">
    <property type="entry name" value="PRK03378.1"/>
    <property type="match status" value="1"/>
</dbReference>
<comment type="cofactor">
    <cofactor evidence="6">
        <name>a divalent metal cation</name>
        <dbReference type="ChEBI" id="CHEBI:60240"/>
    </cofactor>
</comment>
<dbReference type="EMBL" id="CP026604">
    <property type="protein sequence ID" value="AWB68195.1"/>
    <property type="molecule type" value="Genomic_DNA"/>
</dbReference>
<keyword evidence="2 6" id="KW-0418">Kinase</keyword>
<dbReference type="KEGG" id="cate:C2869_18040"/>
<dbReference type="Pfam" id="PF20143">
    <property type="entry name" value="NAD_kinase_C"/>
    <property type="match status" value="1"/>
</dbReference>
<dbReference type="InterPro" id="IPR002504">
    <property type="entry name" value="NADK"/>
</dbReference>
<keyword evidence="8" id="KW-1185">Reference proteome</keyword>
<dbReference type="GO" id="GO:0005737">
    <property type="term" value="C:cytoplasm"/>
    <property type="evidence" value="ECO:0007669"/>
    <property type="project" value="UniProtKB-SubCell"/>
</dbReference>
<comment type="subcellular location">
    <subcellularLocation>
        <location evidence="6">Cytoplasm</location>
    </subcellularLocation>
</comment>
<feature type="binding site" evidence="6">
    <location>
        <begin position="184"/>
        <end position="189"/>
    </location>
    <ligand>
        <name>NAD(+)</name>
        <dbReference type="ChEBI" id="CHEBI:57540"/>
    </ligand>
</feature>
<dbReference type="InterPro" id="IPR016064">
    <property type="entry name" value="NAD/diacylglycerol_kinase_sf"/>
</dbReference>
<evidence type="ECO:0000256" key="3">
    <source>
        <dbReference type="ARBA" id="ARBA00022857"/>
    </source>
</evidence>